<feature type="transmembrane region" description="Helical" evidence="7">
    <location>
        <begin position="367"/>
        <end position="388"/>
    </location>
</feature>
<accession>A0A1Y1Z2J1</accession>
<evidence type="ECO:0000256" key="7">
    <source>
        <dbReference type="SAM" id="Phobius"/>
    </source>
</evidence>
<dbReference type="OrthoDB" id="5086884at2759"/>
<dbReference type="InterPro" id="IPR036259">
    <property type="entry name" value="MFS_trans_sf"/>
</dbReference>
<feature type="transmembrane region" description="Helical" evidence="7">
    <location>
        <begin position="221"/>
        <end position="244"/>
    </location>
</feature>
<keyword evidence="4 7" id="KW-1133">Transmembrane helix</keyword>
<evidence type="ECO:0000256" key="3">
    <source>
        <dbReference type="ARBA" id="ARBA00022692"/>
    </source>
</evidence>
<comment type="subcellular location">
    <subcellularLocation>
        <location evidence="1">Membrane</location>
        <topology evidence="1">Multi-pass membrane protein</topology>
    </subcellularLocation>
</comment>
<feature type="transmembrane region" description="Helical" evidence="7">
    <location>
        <begin position="256"/>
        <end position="276"/>
    </location>
</feature>
<evidence type="ECO:0000256" key="1">
    <source>
        <dbReference type="ARBA" id="ARBA00004141"/>
    </source>
</evidence>
<keyword evidence="5 7" id="KW-0472">Membrane</keyword>
<feature type="transmembrane region" description="Helical" evidence="7">
    <location>
        <begin position="162"/>
        <end position="182"/>
    </location>
</feature>
<feature type="transmembrane region" description="Helical" evidence="7">
    <location>
        <begin position="520"/>
        <end position="540"/>
    </location>
</feature>
<dbReference type="EMBL" id="MCFA01000139">
    <property type="protein sequence ID" value="ORY04147.1"/>
    <property type="molecule type" value="Genomic_DNA"/>
</dbReference>
<evidence type="ECO:0000256" key="2">
    <source>
        <dbReference type="ARBA" id="ARBA00022448"/>
    </source>
</evidence>
<feature type="transmembrane region" description="Helical" evidence="7">
    <location>
        <begin position="395"/>
        <end position="415"/>
    </location>
</feature>
<keyword evidence="10" id="KW-1185">Reference proteome</keyword>
<dbReference type="InterPro" id="IPR011701">
    <property type="entry name" value="MFS"/>
</dbReference>
<evidence type="ECO:0000256" key="6">
    <source>
        <dbReference type="SAM" id="MobiDB-lite"/>
    </source>
</evidence>
<evidence type="ECO:0000313" key="9">
    <source>
        <dbReference type="EMBL" id="ORY04147.1"/>
    </source>
</evidence>
<dbReference type="PANTHER" id="PTHR42718">
    <property type="entry name" value="MAJOR FACILITATOR SUPERFAMILY MULTIDRUG TRANSPORTER MFSC"/>
    <property type="match status" value="1"/>
</dbReference>
<dbReference type="PANTHER" id="PTHR42718:SF9">
    <property type="entry name" value="MAJOR FACILITATOR SUPERFAMILY MULTIDRUG TRANSPORTER MFSC"/>
    <property type="match status" value="1"/>
</dbReference>
<keyword evidence="2" id="KW-0813">Transport</keyword>
<dbReference type="SUPFAM" id="SSF103473">
    <property type="entry name" value="MFS general substrate transporter"/>
    <property type="match status" value="1"/>
</dbReference>
<evidence type="ECO:0000313" key="10">
    <source>
        <dbReference type="Proteomes" id="UP000193144"/>
    </source>
</evidence>
<evidence type="ECO:0000259" key="8">
    <source>
        <dbReference type="PROSITE" id="PS50850"/>
    </source>
</evidence>
<dbReference type="Pfam" id="PF07690">
    <property type="entry name" value="MFS_1"/>
    <property type="match status" value="1"/>
</dbReference>
<feature type="domain" description="Major facilitator superfamily (MFS) profile" evidence="8">
    <location>
        <begin position="66"/>
        <end position="543"/>
    </location>
</feature>
<sequence>MENETKLNGYETEKEKDSILELETEPVQTQRPPDTKDEEDGGVANGDGEGSRTSGLPFSKARCIALVLTVTGAAFLNTLGVQAAVIILPTIGAALDIPDSRQQWIVSAYSLTFGCFLLLWGRLADVYGKRLIFIWGSVWVTVTSLIVPFVPNEIGFDIFRGLQGLGAAAMVPTAIGILGVTFPPGKAKNYAFSCYGAGAPLGGIFGNLFGGFLGEYLNWKWVFWVFAVLAFIVTIAGYFVIPLPPVQTEPISMSNTVDWIGGTIITIGLVVLLFALSEGNVVGWSTPWVPSLIAVSVVLIAVFAVWEWYLETKTQKRPLMKISIFKNVRFSAANIIMLLFFASFNNYLIFATYWFQDFLGLSVIQTTIRFIPTGVTGIIVAFITAQLLSRVRGDILLTFGTISVSIASLLFAIPIPVSTTYWAYGFPAMVLSTCGADTLYPTLTLFTAKSLPHEDQALGGALINAVGQVGRAIGLAIATAVQTTVVAREKGLNVEAIGSTGYGLRPGDQALKLGLRSAEWFNFALGLLAVGVVLVFFRGAGKVGGKH</sequence>
<dbReference type="Proteomes" id="UP000193144">
    <property type="component" value="Unassembled WGS sequence"/>
</dbReference>
<dbReference type="AlphaFoldDB" id="A0A1Y1Z2J1"/>
<feature type="region of interest" description="Disordered" evidence="6">
    <location>
        <begin position="1"/>
        <end position="54"/>
    </location>
</feature>
<feature type="transmembrane region" description="Helical" evidence="7">
    <location>
        <begin position="189"/>
        <end position="209"/>
    </location>
</feature>
<dbReference type="Gene3D" id="1.20.1250.20">
    <property type="entry name" value="MFS general substrate transporter like domains"/>
    <property type="match status" value="2"/>
</dbReference>
<comment type="caution">
    <text evidence="9">The sequence shown here is derived from an EMBL/GenBank/DDBJ whole genome shotgun (WGS) entry which is preliminary data.</text>
</comment>
<protein>
    <submittedName>
        <fullName evidence="9">Drug resistance protein</fullName>
    </submittedName>
</protein>
<feature type="transmembrane region" description="Helical" evidence="7">
    <location>
        <begin position="103"/>
        <end position="120"/>
    </location>
</feature>
<feature type="transmembrane region" description="Helical" evidence="7">
    <location>
        <begin position="64"/>
        <end position="91"/>
    </location>
</feature>
<feature type="transmembrane region" description="Helical" evidence="7">
    <location>
        <begin position="132"/>
        <end position="150"/>
    </location>
</feature>
<dbReference type="InterPro" id="IPR020846">
    <property type="entry name" value="MFS_dom"/>
</dbReference>
<gene>
    <name evidence="9" type="ORF">BCR34DRAFT_634328</name>
</gene>
<evidence type="ECO:0000256" key="4">
    <source>
        <dbReference type="ARBA" id="ARBA00022989"/>
    </source>
</evidence>
<dbReference type="CDD" id="cd17476">
    <property type="entry name" value="MFS_Amf1_MDR_like"/>
    <property type="match status" value="1"/>
</dbReference>
<dbReference type="GO" id="GO:0022857">
    <property type="term" value="F:transmembrane transporter activity"/>
    <property type="evidence" value="ECO:0007669"/>
    <property type="project" value="InterPro"/>
</dbReference>
<proteinExistence type="predicted"/>
<dbReference type="GO" id="GO:0016020">
    <property type="term" value="C:membrane"/>
    <property type="evidence" value="ECO:0007669"/>
    <property type="project" value="UniProtKB-SubCell"/>
</dbReference>
<reference evidence="9 10" key="1">
    <citation type="submission" date="2016-07" db="EMBL/GenBank/DDBJ databases">
        <title>Pervasive Adenine N6-methylation of Active Genes in Fungi.</title>
        <authorList>
            <consortium name="DOE Joint Genome Institute"/>
            <person name="Mondo S.J."/>
            <person name="Dannebaum R.O."/>
            <person name="Kuo R.C."/>
            <person name="Labutti K."/>
            <person name="Haridas S."/>
            <person name="Kuo A."/>
            <person name="Salamov A."/>
            <person name="Ahrendt S.R."/>
            <person name="Lipzen A."/>
            <person name="Sullivan W."/>
            <person name="Andreopoulos W.B."/>
            <person name="Clum A."/>
            <person name="Lindquist E."/>
            <person name="Daum C."/>
            <person name="Ramamoorthy G.K."/>
            <person name="Gryganskyi A."/>
            <person name="Culley D."/>
            <person name="Magnuson J.K."/>
            <person name="James T.Y."/>
            <person name="O'Malley M.A."/>
            <person name="Stajich J.E."/>
            <person name="Spatafora J.W."/>
            <person name="Visel A."/>
            <person name="Grigoriev I.V."/>
        </authorList>
    </citation>
    <scope>NUCLEOTIDE SEQUENCE [LARGE SCALE GENOMIC DNA]</scope>
    <source>
        <strain evidence="9 10">CBS 115471</strain>
    </source>
</reference>
<dbReference type="PROSITE" id="PS50850">
    <property type="entry name" value="MFS"/>
    <property type="match status" value="1"/>
</dbReference>
<evidence type="ECO:0000256" key="5">
    <source>
        <dbReference type="ARBA" id="ARBA00023136"/>
    </source>
</evidence>
<feature type="transmembrane region" description="Helical" evidence="7">
    <location>
        <begin position="331"/>
        <end position="355"/>
    </location>
</feature>
<feature type="transmembrane region" description="Helical" evidence="7">
    <location>
        <begin position="288"/>
        <end position="310"/>
    </location>
</feature>
<keyword evidence="3 7" id="KW-0812">Transmembrane</keyword>
<name>A0A1Y1Z2J1_9PLEO</name>
<organism evidence="9 10">
    <name type="scientific">Clohesyomyces aquaticus</name>
    <dbReference type="NCBI Taxonomy" id="1231657"/>
    <lineage>
        <taxon>Eukaryota</taxon>
        <taxon>Fungi</taxon>
        <taxon>Dikarya</taxon>
        <taxon>Ascomycota</taxon>
        <taxon>Pezizomycotina</taxon>
        <taxon>Dothideomycetes</taxon>
        <taxon>Pleosporomycetidae</taxon>
        <taxon>Pleosporales</taxon>
        <taxon>Lindgomycetaceae</taxon>
        <taxon>Clohesyomyces</taxon>
    </lineage>
</organism>